<sequence>MTISFGSNPILDPDMASGRNPLKAIWNRRFIFAAVFLAVWGLAILALMVIPSSYLATGTVIIVEPERALNTPSAIMTQNIGDPADVESQVYIAGSPNVLRRVLEVPAALAAVIKDCQRSGGLFKKEGPDCSRFGPENPAAIAYLDDHYVVSGAGRSRVISISYNSPDPATAQLMANTLIDRFLASHRDEIARSQQLAVDSLAQQLDQLDADIRRESASVQTFRNKNDLLNGARSTMSAERLTSTLEQLTQSEAERSRAAAVLDAVKRGNLDEISALPAVIDSRVIADIKQQLSAAQEEAQSATSLFGPRHPRLQILNSRVDALRASLRQEIIKLGQNAQKRFDTADGVAKSLKAQMESAKAGVANAGTAESSIEDTIRDLEANKQQYAALSVQKQRLESDKLASLGRLRLVSPAEIPRQRFFPRTVPFIAGGLALAVVLATVIALFVDLRSAKPVTAGAIPQQGPEHDDQTGVISTVQLPALDLPDTDPIRKAGVAIGDPKMRTALQRLLDQLLERRIPNRPLSVALVSAFAGEGRTLTTLMLANHAAKLGYRVLLVEADLHNPEIQSALGQSARARPIFRSAARSTATPTLRNTAGLQDILEGRLEPVGAVSRSSEGPDVITAGSGTANPTDLFGGDRISTLLDWARSYDLIFFDTPALNRHMDAGLLARQLDGAVFCFVGEKDEFEAVASIARRLDQLGVHMLAYVAQDPAIEKETAPVEDQPAQPRGTSR</sequence>
<dbReference type="PANTHER" id="PTHR32309:SF13">
    <property type="entry name" value="FERRIC ENTEROBACTIN TRANSPORT PROTEIN FEPE"/>
    <property type="match status" value="1"/>
</dbReference>
<gene>
    <name evidence="6" type="ORF">FHW37_101460</name>
</gene>
<organism evidence="6 7">
    <name type="scientific">Neorhizobium alkalisoli</name>
    <dbReference type="NCBI Taxonomy" id="528178"/>
    <lineage>
        <taxon>Bacteria</taxon>
        <taxon>Pseudomonadati</taxon>
        <taxon>Pseudomonadota</taxon>
        <taxon>Alphaproteobacteria</taxon>
        <taxon>Hyphomicrobiales</taxon>
        <taxon>Rhizobiaceae</taxon>
        <taxon>Rhizobium/Agrobacterium group</taxon>
        <taxon>Neorhizobium</taxon>
    </lineage>
</organism>
<dbReference type="GO" id="GO:0004713">
    <property type="term" value="F:protein tyrosine kinase activity"/>
    <property type="evidence" value="ECO:0007669"/>
    <property type="project" value="TreeGrafter"/>
</dbReference>
<keyword evidence="7" id="KW-1185">Reference proteome</keyword>
<keyword evidence="5" id="KW-0472">Membrane</keyword>
<evidence type="ECO:0000313" key="6">
    <source>
        <dbReference type="EMBL" id="TWF58656.1"/>
    </source>
</evidence>
<dbReference type="RefSeq" id="WP_145631971.1">
    <property type="nucleotide sequence ID" value="NZ_VIWP01000001.1"/>
</dbReference>
<evidence type="ECO:0000256" key="5">
    <source>
        <dbReference type="SAM" id="Phobius"/>
    </source>
</evidence>
<dbReference type="Proteomes" id="UP000320653">
    <property type="component" value="Unassembled WGS sequence"/>
</dbReference>
<comment type="caution">
    <text evidence="6">The sequence shown here is derived from an EMBL/GenBank/DDBJ whole genome shotgun (WGS) entry which is preliminary data.</text>
</comment>
<dbReference type="GO" id="GO:0005886">
    <property type="term" value="C:plasma membrane"/>
    <property type="evidence" value="ECO:0007669"/>
    <property type="project" value="TreeGrafter"/>
</dbReference>
<dbReference type="InterPro" id="IPR050445">
    <property type="entry name" value="Bact_polysacc_biosynth/exp"/>
</dbReference>
<proteinExistence type="predicted"/>
<dbReference type="CDD" id="cd05387">
    <property type="entry name" value="BY-kinase"/>
    <property type="match status" value="1"/>
</dbReference>
<evidence type="ECO:0000256" key="2">
    <source>
        <dbReference type="ARBA" id="ARBA00022840"/>
    </source>
</evidence>
<name>A0A561R7S2_9HYPH</name>
<feature type="coiled-coil region" evidence="3">
    <location>
        <begin position="191"/>
        <end position="218"/>
    </location>
</feature>
<keyword evidence="2" id="KW-0067">ATP-binding</keyword>
<dbReference type="AlphaFoldDB" id="A0A561R7S2"/>
<keyword evidence="5" id="KW-1133">Transmembrane helix</keyword>
<keyword evidence="1" id="KW-0547">Nucleotide-binding</keyword>
<dbReference type="SUPFAM" id="SSF52540">
    <property type="entry name" value="P-loop containing nucleoside triphosphate hydrolases"/>
    <property type="match status" value="1"/>
</dbReference>
<dbReference type="EMBL" id="VIWP01000001">
    <property type="protein sequence ID" value="TWF58656.1"/>
    <property type="molecule type" value="Genomic_DNA"/>
</dbReference>
<dbReference type="OrthoDB" id="230260at2"/>
<accession>A0A561R7S2</accession>
<evidence type="ECO:0000256" key="1">
    <source>
        <dbReference type="ARBA" id="ARBA00022741"/>
    </source>
</evidence>
<dbReference type="PANTHER" id="PTHR32309">
    <property type="entry name" value="TYROSINE-PROTEIN KINASE"/>
    <property type="match status" value="1"/>
</dbReference>
<feature type="transmembrane region" description="Helical" evidence="5">
    <location>
        <begin position="426"/>
        <end position="447"/>
    </location>
</feature>
<evidence type="ECO:0000313" key="7">
    <source>
        <dbReference type="Proteomes" id="UP000320653"/>
    </source>
</evidence>
<dbReference type="InterPro" id="IPR005702">
    <property type="entry name" value="Wzc-like_C"/>
</dbReference>
<reference evidence="6 7" key="1">
    <citation type="submission" date="2019-06" db="EMBL/GenBank/DDBJ databases">
        <title>Sorghum-associated microbial communities from plants grown in Nebraska, USA.</title>
        <authorList>
            <person name="Schachtman D."/>
        </authorList>
    </citation>
    <scope>NUCLEOTIDE SEQUENCE [LARGE SCALE GENOMIC DNA]</scope>
    <source>
        <strain evidence="6 7">1225</strain>
    </source>
</reference>
<dbReference type="Gene3D" id="3.40.50.300">
    <property type="entry name" value="P-loop containing nucleotide triphosphate hydrolases"/>
    <property type="match status" value="1"/>
</dbReference>
<evidence type="ECO:0000256" key="4">
    <source>
        <dbReference type="SAM" id="MobiDB-lite"/>
    </source>
</evidence>
<keyword evidence="5" id="KW-0812">Transmembrane</keyword>
<feature type="transmembrane region" description="Helical" evidence="5">
    <location>
        <begin position="30"/>
        <end position="50"/>
    </location>
</feature>
<dbReference type="InterPro" id="IPR027417">
    <property type="entry name" value="P-loop_NTPase"/>
</dbReference>
<protein>
    <submittedName>
        <fullName evidence="6">Uncharacterized protein involved in exopolysaccharide biosynthesis</fullName>
    </submittedName>
</protein>
<feature type="region of interest" description="Disordered" evidence="4">
    <location>
        <begin position="714"/>
        <end position="733"/>
    </location>
</feature>
<evidence type="ECO:0000256" key="3">
    <source>
        <dbReference type="SAM" id="Coils"/>
    </source>
</evidence>
<keyword evidence="3" id="KW-0175">Coiled coil</keyword>